<evidence type="ECO:0000313" key="3">
    <source>
        <dbReference type="Proteomes" id="UP001189429"/>
    </source>
</evidence>
<feature type="compositionally biased region" description="Low complexity" evidence="1">
    <location>
        <begin position="53"/>
        <end position="68"/>
    </location>
</feature>
<keyword evidence="3" id="KW-1185">Reference proteome</keyword>
<feature type="region of interest" description="Disordered" evidence="1">
    <location>
        <begin position="1"/>
        <end position="68"/>
    </location>
</feature>
<sequence>METALPGACPGASTRQAAAVSEEADEVSSDDSVQSEESDWAGGAVGGGQPNLPARAAPQERPAASASDRALAEAAMRMVAGRDAHEGAWQDAARWEVRELGGEDALRLLELFGYGAASLRHWSAGPEDPEGHPGLELLLHSRVQRAGHEWYVIRCAFDGRGPGRPSLDWRAPRRFCHLRRGLYDRVRAELGASYGDAFGGSPFPARGEGGASERLRAWLGALGALLSGHGSVGAPPSLVALVLEFFQGGHALDAAPALGDCRACSSSKASSASLAPARPSSAARLRRGSKALARSLSSLLGGSQSGVLPPDAGGGRSLLQVDTARVGEEWVREVSAHLGQDMDITKVGRNGKPYPRKLRVDSKGLMLQLLQGRSVELGVPLGGLVDVLQGLCSKELVSFHKRYRKQSAAEELAKLTMVLQIPERTISLVFSSEAQCSTVGIFVVVLLRTRSGAGRTQPGGRSQPGARGAAGERGGQGGMLELLHVRGAVPELPPARARRPHPCRRHLLRGPVDRGRPPGQRQGAVARRDPLQRMLRAGEASRA</sequence>
<feature type="region of interest" description="Disordered" evidence="1">
    <location>
        <begin position="491"/>
        <end position="543"/>
    </location>
</feature>
<dbReference type="Proteomes" id="UP001189429">
    <property type="component" value="Unassembled WGS sequence"/>
</dbReference>
<dbReference type="EMBL" id="CAUYUJ010009489">
    <property type="protein sequence ID" value="CAK0826945.1"/>
    <property type="molecule type" value="Genomic_DNA"/>
</dbReference>
<evidence type="ECO:0000256" key="1">
    <source>
        <dbReference type="SAM" id="MobiDB-lite"/>
    </source>
</evidence>
<evidence type="ECO:0000313" key="2">
    <source>
        <dbReference type="EMBL" id="CAK0826945.1"/>
    </source>
</evidence>
<gene>
    <name evidence="2" type="ORF">PCOR1329_LOCUS26598</name>
</gene>
<feature type="region of interest" description="Disordered" evidence="1">
    <location>
        <begin position="453"/>
        <end position="476"/>
    </location>
</feature>
<feature type="non-terminal residue" evidence="2">
    <location>
        <position position="543"/>
    </location>
</feature>
<accession>A0ABN9S563</accession>
<feature type="compositionally biased region" description="Acidic residues" evidence="1">
    <location>
        <begin position="22"/>
        <end position="39"/>
    </location>
</feature>
<organism evidence="2 3">
    <name type="scientific">Prorocentrum cordatum</name>
    <dbReference type="NCBI Taxonomy" id="2364126"/>
    <lineage>
        <taxon>Eukaryota</taxon>
        <taxon>Sar</taxon>
        <taxon>Alveolata</taxon>
        <taxon>Dinophyceae</taxon>
        <taxon>Prorocentrales</taxon>
        <taxon>Prorocentraceae</taxon>
        <taxon>Prorocentrum</taxon>
    </lineage>
</organism>
<protein>
    <submittedName>
        <fullName evidence="2">Uncharacterized protein</fullName>
    </submittedName>
</protein>
<name>A0ABN9S563_9DINO</name>
<proteinExistence type="predicted"/>
<reference evidence="2" key="1">
    <citation type="submission" date="2023-10" db="EMBL/GenBank/DDBJ databases">
        <authorList>
            <person name="Chen Y."/>
            <person name="Shah S."/>
            <person name="Dougan E. K."/>
            <person name="Thang M."/>
            <person name="Chan C."/>
        </authorList>
    </citation>
    <scope>NUCLEOTIDE SEQUENCE [LARGE SCALE GENOMIC DNA]</scope>
</reference>
<comment type="caution">
    <text evidence="2">The sequence shown here is derived from an EMBL/GenBank/DDBJ whole genome shotgun (WGS) entry which is preliminary data.</text>
</comment>
<feature type="compositionally biased region" description="Basic residues" evidence="1">
    <location>
        <begin position="496"/>
        <end position="508"/>
    </location>
</feature>